<name>E6V420_VARPE</name>
<dbReference type="STRING" id="595537.Varpa_3967"/>
<evidence type="ECO:0000313" key="3">
    <source>
        <dbReference type="Proteomes" id="UP000008917"/>
    </source>
</evidence>
<dbReference type="PROSITE" id="PS50404">
    <property type="entry name" value="GST_NTER"/>
    <property type="match status" value="1"/>
</dbReference>
<dbReference type="GO" id="GO:0016740">
    <property type="term" value="F:transferase activity"/>
    <property type="evidence" value="ECO:0007669"/>
    <property type="project" value="UniProtKB-KW"/>
</dbReference>
<dbReference type="InterPro" id="IPR040079">
    <property type="entry name" value="Glutathione_S-Trfase"/>
</dbReference>
<dbReference type="OrthoDB" id="5508354at2"/>
<dbReference type="KEGG" id="vpe:Varpa_3967"/>
<dbReference type="Proteomes" id="UP000008917">
    <property type="component" value="Chromosome"/>
</dbReference>
<dbReference type="AlphaFoldDB" id="E6V420"/>
<dbReference type="Gene3D" id="3.40.30.10">
    <property type="entry name" value="Glutaredoxin"/>
    <property type="match status" value="1"/>
</dbReference>
<protein>
    <submittedName>
        <fullName evidence="2">Glutathione S-transferase domain</fullName>
    </submittedName>
</protein>
<keyword evidence="2" id="KW-0808">Transferase</keyword>
<dbReference type="RefSeq" id="WP_013542356.1">
    <property type="nucleotide sequence ID" value="NC_014931.1"/>
</dbReference>
<dbReference type="SFLD" id="SFLDS00019">
    <property type="entry name" value="Glutathione_Transferase_(cytos"/>
    <property type="match status" value="1"/>
</dbReference>
<gene>
    <name evidence="2" type="ordered locus">Varpa_3967</name>
</gene>
<dbReference type="HOGENOM" id="CLU_011226_6_5_4"/>
<dbReference type="EMBL" id="CP002417">
    <property type="protein sequence ID" value="ADU38139.1"/>
    <property type="molecule type" value="Genomic_DNA"/>
</dbReference>
<accession>E6V420</accession>
<evidence type="ECO:0000259" key="1">
    <source>
        <dbReference type="PROSITE" id="PS50404"/>
    </source>
</evidence>
<dbReference type="eggNOG" id="COG0625">
    <property type="taxonomic scope" value="Bacteria"/>
</dbReference>
<dbReference type="PANTHER" id="PTHR44051:SF8">
    <property type="entry name" value="GLUTATHIONE S-TRANSFERASE GSTA"/>
    <property type="match status" value="1"/>
</dbReference>
<dbReference type="SUPFAM" id="SSF52833">
    <property type="entry name" value="Thioredoxin-like"/>
    <property type="match status" value="1"/>
</dbReference>
<dbReference type="PANTHER" id="PTHR44051">
    <property type="entry name" value="GLUTATHIONE S-TRANSFERASE-RELATED"/>
    <property type="match status" value="1"/>
</dbReference>
<reference evidence="2 3" key="2">
    <citation type="journal article" date="2013" name="Genome Announc.">
        <title>Genome of the Root-Associated Plant Growth-Promoting Bacterium Variovorax paradoxus Strain EPS.</title>
        <authorList>
            <person name="Han J.I."/>
            <person name="Spain J.C."/>
            <person name="Leadbetter J.R."/>
            <person name="Ovchinnikova G."/>
            <person name="Goodwin L.A."/>
            <person name="Han C.S."/>
            <person name="Woyke T."/>
            <person name="Davenport K.W."/>
            <person name="Orwin P.M."/>
        </authorList>
    </citation>
    <scope>NUCLEOTIDE SEQUENCE [LARGE SCALE GENOMIC DNA]</scope>
    <source>
        <strain evidence="2 3">EPS</strain>
    </source>
</reference>
<evidence type="ECO:0000313" key="2">
    <source>
        <dbReference type="EMBL" id="ADU38139.1"/>
    </source>
</evidence>
<proteinExistence type="predicted"/>
<organism evidence="2 3">
    <name type="scientific">Variovorax paradoxus (strain EPS)</name>
    <dbReference type="NCBI Taxonomy" id="595537"/>
    <lineage>
        <taxon>Bacteria</taxon>
        <taxon>Pseudomonadati</taxon>
        <taxon>Pseudomonadota</taxon>
        <taxon>Betaproteobacteria</taxon>
        <taxon>Burkholderiales</taxon>
        <taxon>Comamonadaceae</taxon>
        <taxon>Variovorax</taxon>
    </lineage>
</organism>
<dbReference type="CDD" id="cd03057">
    <property type="entry name" value="GST_N_Beta"/>
    <property type="match status" value="1"/>
</dbReference>
<sequence length="228" mass="25764">MASSSPASEDRYILYGAPGSGATPVHAALTLIGAQVETVDVATWESDAERERVSKVNPMRQVPALVLPSGEVMTESAAILLWLGDRYPEAGLCPAPGDPLRARYLRWMVYLPAAIYSLFWVRDEPTRFTPDPAAQAVMLERTAERIAQCWHLMDTQIDEPAPYLLGEKISMLDLYVTVLSRWAPRRRRFYRVAPRMAHVVRRVDADPRLAEFWAARFPFSMDEEAKKD</sequence>
<feature type="domain" description="GST N-terminal" evidence="1">
    <location>
        <begin position="9"/>
        <end position="91"/>
    </location>
</feature>
<dbReference type="InterPro" id="IPR036282">
    <property type="entry name" value="Glutathione-S-Trfase_C_sf"/>
</dbReference>
<dbReference type="SFLD" id="SFLDG00358">
    <property type="entry name" value="Main_(cytGST)"/>
    <property type="match status" value="1"/>
</dbReference>
<dbReference type="SUPFAM" id="SSF47616">
    <property type="entry name" value="GST C-terminal domain-like"/>
    <property type="match status" value="1"/>
</dbReference>
<dbReference type="Gene3D" id="1.20.1050.10">
    <property type="match status" value="1"/>
</dbReference>
<dbReference type="InterPro" id="IPR036249">
    <property type="entry name" value="Thioredoxin-like_sf"/>
</dbReference>
<dbReference type="InterPro" id="IPR004045">
    <property type="entry name" value="Glutathione_S-Trfase_N"/>
</dbReference>
<dbReference type="Pfam" id="PF13409">
    <property type="entry name" value="GST_N_2"/>
    <property type="match status" value="1"/>
</dbReference>
<reference evidence="3" key="1">
    <citation type="submission" date="2010-12" db="EMBL/GenBank/DDBJ databases">
        <title>Complete sequence of Variovorax paradoxus EPS.</title>
        <authorList>
            <consortium name="US DOE Joint Genome Institute"/>
            <person name="Lucas S."/>
            <person name="Copeland A."/>
            <person name="Lapidus A."/>
            <person name="Cheng J.-F."/>
            <person name="Goodwin L."/>
            <person name="Pitluck S."/>
            <person name="Teshima H."/>
            <person name="Detter J.C."/>
            <person name="Han C."/>
            <person name="Tapia R."/>
            <person name="Land M."/>
            <person name="Hauser L."/>
            <person name="Kyrpides N."/>
            <person name="Ivanova N."/>
            <person name="Ovchinnikova G."/>
            <person name="Orwin P."/>
            <person name="Han J.-I.G."/>
            <person name="Woyke T."/>
        </authorList>
    </citation>
    <scope>NUCLEOTIDE SEQUENCE [LARGE SCALE GENOMIC DNA]</scope>
    <source>
        <strain evidence="3">EPS</strain>
    </source>
</reference>